<name>A0AAE3MEB9_9BACT</name>
<keyword evidence="2" id="KW-1185">Reference proteome</keyword>
<gene>
    <name evidence="1" type="ORF">OM074_10395</name>
</gene>
<dbReference type="AlphaFoldDB" id="A0AAE3MEB9"/>
<dbReference type="RefSeq" id="WP_301199409.1">
    <property type="nucleotide sequence ID" value="NZ_JAPDPI010000019.1"/>
</dbReference>
<accession>A0AAE3MEB9</accession>
<reference evidence="1" key="1">
    <citation type="submission" date="2022-10" db="EMBL/GenBank/DDBJ databases">
        <authorList>
            <person name="Yu W.X."/>
        </authorList>
    </citation>
    <scope>NUCLEOTIDE SEQUENCE</scope>
    <source>
        <strain evidence="1">D04</strain>
    </source>
</reference>
<evidence type="ECO:0000313" key="2">
    <source>
        <dbReference type="Proteomes" id="UP001207408"/>
    </source>
</evidence>
<organism evidence="1 2">
    <name type="scientific">Plebeiibacterium marinum</name>
    <dbReference type="NCBI Taxonomy" id="2992111"/>
    <lineage>
        <taxon>Bacteria</taxon>
        <taxon>Pseudomonadati</taxon>
        <taxon>Bacteroidota</taxon>
        <taxon>Bacteroidia</taxon>
        <taxon>Marinilabiliales</taxon>
        <taxon>Marinilabiliaceae</taxon>
        <taxon>Plebeiibacterium</taxon>
    </lineage>
</organism>
<keyword evidence="1" id="KW-0378">Hydrolase</keyword>
<comment type="caution">
    <text evidence="1">The sequence shown here is derived from an EMBL/GenBank/DDBJ whole genome shotgun (WGS) entry which is preliminary data.</text>
</comment>
<dbReference type="GO" id="GO:0016787">
    <property type="term" value="F:hydrolase activity"/>
    <property type="evidence" value="ECO:0007669"/>
    <property type="project" value="UniProtKB-KW"/>
</dbReference>
<evidence type="ECO:0000313" key="1">
    <source>
        <dbReference type="EMBL" id="MCW3806037.1"/>
    </source>
</evidence>
<dbReference type="EMBL" id="JAPDPI010000019">
    <property type="protein sequence ID" value="MCW3806037.1"/>
    <property type="molecule type" value="Genomic_DNA"/>
</dbReference>
<proteinExistence type="predicted"/>
<dbReference type="Proteomes" id="UP001207408">
    <property type="component" value="Unassembled WGS sequence"/>
</dbReference>
<dbReference type="InterPro" id="IPR010297">
    <property type="entry name" value="DUF900_hydrolase"/>
</dbReference>
<sequence>MKRVLISLLFAIAVVGYLRAFNKEVYFVSSAYINFDQNSEAISNVIDTSGKLSLYKVERIKDSLQVAKANLGGMLMDYKSSDVRDVLFYVHGYGKELVDVYERALSIEETYDVAVVFFYWPFKNSKGKPSNLMQAKRKIESSIPSFKAFVGLAAEVRRSGEFGNVSLLAHSLGNYFLEIYSEEDNSDFYTFDNLILNSAAVNDKKHSEWLNKIDIQRRIYVLYNKHDFLLKGLQFFTRARRQLGNSVSHVALPSVNYIDMSPLVKFQFPIGNTHSYFTGEVPDNTEQVRGIYSTLIKGKPIGDYAYFSVKQ</sequence>
<dbReference type="Pfam" id="PF05990">
    <property type="entry name" value="DUF900"/>
    <property type="match status" value="1"/>
</dbReference>
<protein>
    <submittedName>
        <fullName evidence="1">Alpha/beta hydrolase</fullName>
    </submittedName>
</protein>